<organism evidence="2 3">
    <name type="scientific">Ceraceosorus bombacis</name>
    <dbReference type="NCBI Taxonomy" id="401625"/>
    <lineage>
        <taxon>Eukaryota</taxon>
        <taxon>Fungi</taxon>
        <taxon>Dikarya</taxon>
        <taxon>Basidiomycota</taxon>
        <taxon>Ustilaginomycotina</taxon>
        <taxon>Exobasidiomycetes</taxon>
        <taxon>Ceraceosorales</taxon>
        <taxon>Ceraceosoraceae</taxon>
        <taxon>Ceraceosorus</taxon>
    </lineage>
</organism>
<dbReference type="Proteomes" id="UP000054845">
    <property type="component" value="Unassembled WGS sequence"/>
</dbReference>
<feature type="compositionally biased region" description="Polar residues" evidence="1">
    <location>
        <begin position="44"/>
        <end position="62"/>
    </location>
</feature>
<dbReference type="AlphaFoldDB" id="A0A0N7L9B0"/>
<evidence type="ECO:0000256" key="1">
    <source>
        <dbReference type="SAM" id="MobiDB-lite"/>
    </source>
</evidence>
<sequence>MGPMAGYLRPRLCGLSEVSTGTGSCAAGKTMPEMGVLSPLNCGRQTGKQASSRVNYFGNSGRKQGAVH</sequence>
<accession>A0A0N7L9B0</accession>
<dbReference type="EMBL" id="CCYA01000216">
    <property type="protein sequence ID" value="CEH13282.1"/>
    <property type="molecule type" value="Genomic_DNA"/>
</dbReference>
<reference evidence="2 3" key="1">
    <citation type="submission" date="2014-09" db="EMBL/GenBank/DDBJ databases">
        <authorList>
            <person name="Magalhaes I.L.F."/>
            <person name="Oliveira U."/>
            <person name="Santos F.R."/>
            <person name="Vidigal T.H.D.A."/>
            <person name="Brescovit A.D."/>
            <person name="Santos A.J."/>
        </authorList>
    </citation>
    <scope>NUCLEOTIDE SEQUENCE [LARGE SCALE GENOMIC DNA]</scope>
</reference>
<keyword evidence="3" id="KW-1185">Reference proteome</keyword>
<name>A0A0N7L9B0_9BASI</name>
<protein>
    <submittedName>
        <fullName evidence="2">Uncharacterized protein</fullName>
    </submittedName>
</protein>
<evidence type="ECO:0000313" key="3">
    <source>
        <dbReference type="Proteomes" id="UP000054845"/>
    </source>
</evidence>
<evidence type="ECO:0000313" key="2">
    <source>
        <dbReference type="EMBL" id="CEH13282.1"/>
    </source>
</evidence>
<feature type="region of interest" description="Disordered" evidence="1">
    <location>
        <begin position="44"/>
        <end position="68"/>
    </location>
</feature>
<proteinExistence type="predicted"/>